<dbReference type="eggNOG" id="COG1580">
    <property type="taxonomic scope" value="Bacteria"/>
</dbReference>
<evidence type="ECO:0000256" key="8">
    <source>
        <dbReference type="ARBA" id="ARBA00022989"/>
    </source>
</evidence>
<feature type="transmembrane region" description="Helical" evidence="10">
    <location>
        <begin position="12"/>
        <end position="34"/>
    </location>
</feature>
<dbReference type="GO" id="GO:0006935">
    <property type="term" value="P:chemotaxis"/>
    <property type="evidence" value="ECO:0007669"/>
    <property type="project" value="UniProtKB-KW"/>
</dbReference>
<evidence type="ECO:0000256" key="2">
    <source>
        <dbReference type="ARBA" id="ARBA00004162"/>
    </source>
</evidence>
<dbReference type="STRING" id="754436.JCM19237_3300"/>
<name>A0A090QWW1_9GAMM</name>
<comment type="subcellular location">
    <subcellularLocation>
        <location evidence="10">Cell inner membrane</location>
    </subcellularLocation>
    <subcellularLocation>
        <location evidence="2">Cell membrane</location>
        <topology evidence="2">Single-pass membrane protein</topology>
    </subcellularLocation>
</comment>
<comment type="caution">
    <text evidence="11">The sequence shown here is derived from an EMBL/GenBank/DDBJ whole genome shotgun (WGS) entry which is preliminary data.</text>
</comment>
<keyword evidence="9 10" id="KW-0472">Membrane</keyword>
<accession>A0A090QWW1</accession>
<keyword evidence="6 10" id="KW-0812">Transmembrane</keyword>
<keyword evidence="7 10" id="KW-0283">Flagellar rotation</keyword>
<evidence type="ECO:0000256" key="5">
    <source>
        <dbReference type="ARBA" id="ARBA00022500"/>
    </source>
</evidence>
<keyword evidence="8 10" id="KW-1133">Transmembrane helix</keyword>
<reference evidence="11 12" key="1">
    <citation type="journal article" date="2014" name="Genome Announc.">
        <title>Draft Genome Sequences of Two Vibrionaceae Species, Vibrio ponticus C121 and Photobacterium aphoticum C119, Isolated as Coral Reef Microbiota.</title>
        <authorList>
            <person name="Al-saari N."/>
            <person name="Meirelles P.M."/>
            <person name="Mino S."/>
            <person name="Suda W."/>
            <person name="Oshima K."/>
            <person name="Hattori M."/>
            <person name="Ohkuma M."/>
            <person name="Thompson F.L."/>
            <person name="Gomez-Gil B."/>
            <person name="Sawabe T."/>
            <person name="Sawabe T."/>
        </authorList>
    </citation>
    <scope>NUCLEOTIDE SEQUENCE [LARGE SCALE GENOMIC DNA]</scope>
    <source>
        <strain evidence="11 12">JCM 19237</strain>
    </source>
</reference>
<evidence type="ECO:0000256" key="4">
    <source>
        <dbReference type="ARBA" id="ARBA00022475"/>
    </source>
</evidence>
<evidence type="ECO:0000256" key="3">
    <source>
        <dbReference type="ARBA" id="ARBA00008281"/>
    </source>
</evidence>
<evidence type="ECO:0000256" key="7">
    <source>
        <dbReference type="ARBA" id="ARBA00022779"/>
    </source>
</evidence>
<dbReference type="GO" id="GO:0071978">
    <property type="term" value="P:bacterial-type flagellum-dependent swarming motility"/>
    <property type="evidence" value="ECO:0007669"/>
    <property type="project" value="TreeGrafter"/>
</dbReference>
<evidence type="ECO:0000313" key="12">
    <source>
        <dbReference type="Proteomes" id="UP000029227"/>
    </source>
</evidence>
<dbReference type="Proteomes" id="UP000029227">
    <property type="component" value="Unassembled WGS sequence"/>
</dbReference>
<comment type="similarity">
    <text evidence="3 10">Belongs to the FliL family.</text>
</comment>
<keyword evidence="5 10" id="KW-0145">Chemotaxis</keyword>
<dbReference type="EMBL" id="BBMN01000016">
    <property type="protein sequence ID" value="GAL07361.1"/>
    <property type="molecule type" value="Genomic_DNA"/>
</dbReference>
<keyword evidence="10" id="KW-0997">Cell inner membrane</keyword>
<dbReference type="PANTHER" id="PTHR35091:SF2">
    <property type="entry name" value="FLAGELLAR PROTEIN FLIL"/>
    <property type="match status" value="1"/>
</dbReference>
<comment type="function">
    <text evidence="1 10">Controls the rotational direction of flagella during chemotaxis.</text>
</comment>
<proteinExistence type="inferred from homology"/>
<keyword evidence="11" id="KW-0969">Cilium</keyword>
<dbReference type="InterPro" id="IPR005503">
    <property type="entry name" value="FliL"/>
</dbReference>
<dbReference type="GO" id="GO:0005886">
    <property type="term" value="C:plasma membrane"/>
    <property type="evidence" value="ECO:0007669"/>
    <property type="project" value="UniProtKB-SubCell"/>
</dbReference>
<keyword evidence="4" id="KW-1003">Cell membrane</keyword>
<sequence length="171" mass="18943">MTEDVQPKKNKTAWVAAAAVAVMAAVGAGGWWYWQQQQAEQLLEVADTQAVPAAALVKKPVFLPLNKFVMSVPGKERLHYLMLEITLMSYDRQQIELIQEFKPLVQNAVVSAVSQKGYDELVAKEAMSTLELELRDGIRGVMNEMAGANGIEKSADHQDGYSVRRFCARCA</sequence>
<keyword evidence="11" id="KW-0966">Cell projection</keyword>
<evidence type="ECO:0000256" key="1">
    <source>
        <dbReference type="ARBA" id="ARBA00002254"/>
    </source>
</evidence>
<dbReference type="GO" id="GO:0009425">
    <property type="term" value="C:bacterial-type flagellum basal body"/>
    <property type="evidence" value="ECO:0007669"/>
    <property type="project" value="InterPro"/>
</dbReference>
<organism evidence="11 12">
    <name type="scientific">Photobacterium aphoticum</name>
    <dbReference type="NCBI Taxonomy" id="754436"/>
    <lineage>
        <taxon>Bacteria</taxon>
        <taxon>Pseudomonadati</taxon>
        <taxon>Pseudomonadota</taxon>
        <taxon>Gammaproteobacteria</taxon>
        <taxon>Vibrionales</taxon>
        <taxon>Vibrionaceae</taxon>
        <taxon>Photobacterium</taxon>
    </lineage>
</organism>
<evidence type="ECO:0000256" key="10">
    <source>
        <dbReference type="RuleBase" id="RU364125"/>
    </source>
</evidence>
<dbReference type="PANTHER" id="PTHR35091">
    <property type="entry name" value="FLAGELLAR PROTEIN FLIL"/>
    <property type="match status" value="1"/>
</dbReference>
<evidence type="ECO:0000256" key="9">
    <source>
        <dbReference type="ARBA" id="ARBA00023136"/>
    </source>
</evidence>
<evidence type="ECO:0000313" key="11">
    <source>
        <dbReference type="EMBL" id="GAL07361.1"/>
    </source>
</evidence>
<keyword evidence="11" id="KW-0282">Flagellum</keyword>
<dbReference type="AlphaFoldDB" id="A0A090QWW1"/>
<evidence type="ECO:0000256" key="6">
    <source>
        <dbReference type="ARBA" id="ARBA00022692"/>
    </source>
</evidence>
<dbReference type="Pfam" id="PF03748">
    <property type="entry name" value="FliL"/>
    <property type="match status" value="1"/>
</dbReference>
<protein>
    <recommendedName>
        <fullName evidence="10">Flagellar protein FliL</fullName>
    </recommendedName>
</protein>
<gene>
    <name evidence="11" type="ORF">JCM19237_3300</name>
</gene>